<comment type="caution">
    <text evidence="2">The sequence shown here is derived from an EMBL/GenBank/DDBJ whole genome shotgun (WGS) entry which is preliminary data.</text>
</comment>
<evidence type="ECO:0000313" key="2">
    <source>
        <dbReference type="EMBL" id="KAL3779060.1"/>
    </source>
</evidence>
<evidence type="ECO:0008006" key="4">
    <source>
        <dbReference type="Google" id="ProtNLM"/>
    </source>
</evidence>
<keyword evidence="1" id="KW-1133">Transmembrane helix</keyword>
<name>A0ABD3NSN6_9STRA</name>
<accession>A0ABD3NSN6</accession>
<keyword evidence="3" id="KW-1185">Reference proteome</keyword>
<evidence type="ECO:0000313" key="3">
    <source>
        <dbReference type="Proteomes" id="UP001530400"/>
    </source>
</evidence>
<dbReference type="AlphaFoldDB" id="A0ABD3NSN6"/>
<reference evidence="2 3" key="1">
    <citation type="submission" date="2024-10" db="EMBL/GenBank/DDBJ databases">
        <title>Updated reference genomes for cyclostephanoid diatoms.</title>
        <authorList>
            <person name="Roberts W.R."/>
            <person name="Alverson A.J."/>
        </authorList>
    </citation>
    <scope>NUCLEOTIDE SEQUENCE [LARGE SCALE GENOMIC DNA]</scope>
    <source>
        <strain evidence="2 3">AJA010-31</strain>
    </source>
</reference>
<organism evidence="2 3">
    <name type="scientific">Cyclotella atomus</name>
    <dbReference type="NCBI Taxonomy" id="382360"/>
    <lineage>
        <taxon>Eukaryota</taxon>
        <taxon>Sar</taxon>
        <taxon>Stramenopiles</taxon>
        <taxon>Ochrophyta</taxon>
        <taxon>Bacillariophyta</taxon>
        <taxon>Coscinodiscophyceae</taxon>
        <taxon>Thalassiosirophycidae</taxon>
        <taxon>Stephanodiscales</taxon>
        <taxon>Stephanodiscaceae</taxon>
        <taxon>Cyclotella</taxon>
    </lineage>
</organism>
<protein>
    <recommendedName>
        <fullName evidence="4">Hexosyltransferase</fullName>
    </recommendedName>
</protein>
<feature type="transmembrane region" description="Helical" evidence="1">
    <location>
        <begin position="20"/>
        <end position="40"/>
    </location>
</feature>
<dbReference type="InterPro" id="IPR050587">
    <property type="entry name" value="GNT1/Glycosyltrans_8"/>
</dbReference>
<dbReference type="Gene3D" id="3.90.550.10">
    <property type="entry name" value="Spore Coat Polysaccharide Biosynthesis Protein SpsA, Chain A"/>
    <property type="match status" value="1"/>
</dbReference>
<evidence type="ECO:0000256" key="1">
    <source>
        <dbReference type="SAM" id="Phobius"/>
    </source>
</evidence>
<proteinExistence type="predicted"/>
<keyword evidence="1" id="KW-0472">Membrane</keyword>
<dbReference type="PANTHER" id="PTHR11183">
    <property type="entry name" value="GLYCOGENIN SUBFAMILY MEMBER"/>
    <property type="match status" value="1"/>
</dbReference>
<sequence>MASRQRAGVQGSHRRRLVDFATRLLAIAFILQNMNLLFMLHRSPLPTPLLNTSLMSMSVSKLDVPLTPKARNRSKELNSQTQNQKKTQSTSGRFAYIYLMAGCDPKKKERYIGYVLNILISKYILQKSGSHADVMVLTRMSSKTNDETVPEQALLEKAGVIVRYLPKAHTDNFFSAMLDKFQILKYYDVYDRIIFLDSDITPFCNLDYMFEGSTGSDPIFAKNVVLSYKREPAQGGFFMLHPEKGDYERLQEIIDHRIHSSYNFSEVYGWGHKIEPPDVWDSMKDKNQTKWDWYGACKYWTHIAFCLRDILKLTCQMIHVDADQGLLYHWVKYEKSDLTIIHYNRLQQWAEISADDTPILGPIPVTEVPAPHRNKTIGVIKKTADVISSCGGLRMKLKRDFHIQEHAPYCDFHHFTGANKPWLPSRRPENVSSLLKKIKDHTKIKDVTLWWYFWLDKVNNELALGLDIENFSAARPVLGLKIPKTYMYDYIDKHREISGNATSGNDYK</sequence>
<dbReference type="InterPro" id="IPR029044">
    <property type="entry name" value="Nucleotide-diphossugar_trans"/>
</dbReference>
<dbReference type="Proteomes" id="UP001530400">
    <property type="component" value="Unassembled WGS sequence"/>
</dbReference>
<gene>
    <name evidence="2" type="ORF">ACHAWO_000690</name>
</gene>
<keyword evidence="1" id="KW-0812">Transmembrane</keyword>
<dbReference type="EMBL" id="JALLPJ020000956">
    <property type="protein sequence ID" value="KAL3779060.1"/>
    <property type="molecule type" value="Genomic_DNA"/>
</dbReference>
<dbReference type="SUPFAM" id="SSF53448">
    <property type="entry name" value="Nucleotide-diphospho-sugar transferases"/>
    <property type="match status" value="1"/>
</dbReference>